<dbReference type="InterPro" id="IPR039420">
    <property type="entry name" value="WalR-like"/>
</dbReference>
<gene>
    <name evidence="10" type="primary">cusR</name>
    <name evidence="10" type="ORF">Spb1_35250</name>
</gene>
<keyword evidence="5" id="KW-0804">Transcription</keyword>
<evidence type="ECO:0000256" key="5">
    <source>
        <dbReference type="ARBA" id="ARBA00023163"/>
    </source>
</evidence>
<dbReference type="GO" id="GO:0000976">
    <property type="term" value="F:transcription cis-regulatory region binding"/>
    <property type="evidence" value="ECO:0007669"/>
    <property type="project" value="TreeGrafter"/>
</dbReference>
<evidence type="ECO:0000313" key="11">
    <source>
        <dbReference type="Proteomes" id="UP000315349"/>
    </source>
</evidence>
<dbReference type="PROSITE" id="PS50110">
    <property type="entry name" value="RESPONSE_REGULATORY"/>
    <property type="match status" value="1"/>
</dbReference>
<dbReference type="RefSeq" id="WP_145302685.1">
    <property type="nucleotide sequence ID" value="NZ_CP036299.1"/>
</dbReference>
<evidence type="ECO:0000256" key="6">
    <source>
        <dbReference type="PROSITE-ProRule" id="PRU00169"/>
    </source>
</evidence>
<reference evidence="10 11" key="1">
    <citation type="submission" date="2019-02" db="EMBL/GenBank/DDBJ databases">
        <title>Deep-cultivation of Planctomycetes and their phenomic and genomic characterization uncovers novel biology.</title>
        <authorList>
            <person name="Wiegand S."/>
            <person name="Jogler M."/>
            <person name="Boedeker C."/>
            <person name="Pinto D."/>
            <person name="Vollmers J."/>
            <person name="Rivas-Marin E."/>
            <person name="Kohn T."/>
            <person name="Peeters S.H."/>
            <person name="Heuer A."/>
            <person name="Rast P."/>
            <person name="Oberbeckmann S."/>
            <person name="Bunk B."/>
            <person name="Jeske O."/>
            <person name="Meyerdierks A."/>
            <person name="Storesund J.E."/>
            <person name="Kallscheuer N."/>
            <person name="Luecker S."/>
            <person name="Lage O.M."/>
            <person name="Pohl T."/>
            <person name="Merkel B.J."/>
            <person name="Hornburger P."/>
            <person name="Mueller R.-W."/>
            <person name="Bruemmer F."/>
            <person name="Labrenz M."/>
            <person name="Spormann A.M."/>
            <person name="Op den Camp H."/>
            <person name="Overmann J."/>
            <person name="Amann R."/>
            <person name="Jetten M.S.M."/>
            <person name="Mascher T."/>
            <person name="Medema M.H."/>
            <person name="Devos D.P."/>
            <person name="Kaster A.-K."/>
            <person name="Ovreas L."/>
            <person name="Rohde M."/>
            <person name="Galperin M.Y."/>
            <person name="Jogler C."/>
        </authorList>
    </citation>
    <scope>NUCLEOTIDE SEQUENCE [LARGE SCALE GENOMIC DNA]</scope>
    <source>
        <strain evidence="10 11">Spb1</strain>
    </source>
</reference>
<feature type="domain" description="OmpR/PhoB-type" evidence="9">
    <location>
        <begin position="124"/>
        <end position="224"/>
    </location>
</feature>
<dbReference type="Gene3D" id="3.40.50.2300">
    <property type="match status" value="1"/>
</dbReference>
<name>A0A518GSL2_9PLAN</name>
<dbReference type="SMART" id="SM00862">
    <property type="entry name" value="Trans_reg_C"/>
    <property type="match status" value="1"/>
</dbReference>
<feature type="DNA-binding region" description="OmpR/PhoB-type" evidence="7">
    <location>
        <begin position="124"/>
        <end position="224"/>
    </location>
</feature>
<dbReference type="Gene3D" id="6.10.250.690">
    <property type="match status" value="1"/>
</dbReference>
<dbReference type="PROSITE" id="PS51755">
    <property type="entry name" value="OMPR_PHOB"/>
    <property type="match status" value="1"/>
</dbReference>
<evidence type="ECO:0000256" key="4">
    <source>
        <dbReference type="ARBA" id="ARBA00023125"/>
    </source>
</evidence>
<keyword evidence="1 6" id="KW-0597">Phosphoprotein</keyword>
<accession>A0A518GSL2</accession>
<dbReference type="InterPro" id="IPR011006">
    <property type="entry name" value="CheY-like_superfamily"/>
</dbReference>
<dbReference type="InterPro" id="IPR016032">
    <property type="entry name" value="Sig_transdc_resp-reg_C-effctor"/>
</dbReference>
<evidence type="ECO:0000256" key="1">
    <source>
        <dbReference type="ARBA" id="ARBA00022553"/>
    </source>
</evidence>
<dbReference type="InterPro" id="IPR001867">
    <property type="entry name" value="OmpR/PhoB-type_DNA-bd"/>
</dbReference>
<keyword evidence="4 7" id="KW-0238">DNA-binding</keyword>
<keyword evidence="2" id="KW-0902">Two-component regulatory system</keyword>
<evidence type="ECO:0000256" key="3">
    <source>
        <dbReference type="ARBA" id="ARBA00023015"/>
    </source>
</evidence>
<dbReference type="EMBL" id="CP036299">
    <property type="protein sequence ID" value="QDV31580.1"/>
    <property type="molecule type" value="Genomic_DNA"/>
</dbReference>
<dbReference type="PANTHER" id="PTHR48111">
    <property type="entry name" value="REGULATOR OF RPOS"/>
    <property type="match status" value="1"/>
</dbReference>
<dbReference type="SMART" id="SM00448">
    <property type="entry name" value="REC"/>
    <property type="match status" value="1"/>
</dbReference>
<dbReference type="Proteomes" id="UP000315349">
    <property type="component" value="Chromosome"/>
</dbReference>
<dbReference type="GO" id="GO:0005829">
    <property type="term" value="C:cytosol"/>
    <property type="evidence" value="ECO:0007669"/>
    <property type="project" value="TreeGrafter"/>
</dbReference>
<dbReference type="FunFam" id="1.10.10.10:FF:000005">
    <property type="entry name" value="Two-component system response regulator"/>
    <property type="match status" value="1"/>
</dbReference>
<feature type="modified residue" description="4-aspartylphosphate" evidence="6">
    <location>
        <position position="51"/>
    </location>
</feature>
<evidence type="ECO:0000259" key="9">
    <source>
        <dbReference type="PROSITE" id="PS51755"/>
    </source>
</evidence>
<dbReference type="InterPro" id="IPR001789">
    <property type="entry name" value="Sig_transdc_resp-reg_receiver"/>
</dbReference>
<dbReference type="Pfam" id="PF00072">
    <property type="entry name" value="Response_reg"/>
    <property type="match status" value="1"/>
</dbReference>
<protein>
    <submittedName>
        <fullName evidence="10">Transcriptional regulatory protein CusR</fullName>
    </submittedName>
</protein>
<dbReference type="CDD" id="cd19935">
    <property type="entry name" value="REC_OmpR_CusR-like"/>
    <property type="match status" value="1"/>
</dbReference>
<keyword evidence="3" id="KW-0805">Transcription regulation</keyword>
<proteinExistence type="predicted"/>
<feature type="domain" description="Response regulatory" evidence="8">
    <location>
        <begin position="2"/>
        <end position="116"/>
    </location>
</feature>
<organism evidence="10 11">
    <name type="scientific">Planctopirus ephydatiae</name>
    <dbReference type="NCBI Taxonomy" id="2528019"/>
    <lineage>
        <taxon>Bacteria</taxon>
        <taxon>Pseudomonadati</taxon>
        <taxon>Planctomycetota</taxon>
        <taxon>Planctomycetia</taxon>
        <taxon>Planctomycetales</taxon>
        <taxon>Planctomycetaceae</taxon>
        <taxon>Planctopirus</taxon>
    </lineage>
</organism>
<dbReference type="InterPro" id="IPR036388">
    <property type="entry name" value="WH-like_DNA-bd_sf"/>
</dbReference>
<dbReference type="Pfam" id="PF00486">
    <property type="entry name" value="Trans_reg_C"/>
    <property type="match status" value="1"/>
</dbReference>
<dbReference type="PANTHER" id="PTHR48111:SF22">
    <property type="entry name" value="REGULATOR OF RPOS"/>
    <property type="match status" value="1"/>
</dbReference>
<dbReference type="AlphaFoldDB" id="A0A518GSL2"/>
<sequence length="225" mass="24927">MNVLVIEDDPAIGRSLQQGFSEAGHHCVWEQNGISGYETALSRQADAIVLDLLLPGESGWDVLQKLRAAGVQAPIILLTALGSVDDRVKGLKLGADDYLVKPFDFAELMARLEAVQRRTGNKPSMILEAAGLTLDLTTRRVTSNDTEKEIDLTPIEFSLLELLMRYAGQVVTRKMLCEHVWGFNWDGTTNVIEVHINRLRGKLDEDRDQSIIKTVRGRGYALPAS</sequence>
<dbReference type="CDD" id="cd00383">
    <property type="entry name" value="trans_reg_C"/>
    <property type="match status" value="1"/>
</dbReference>
<evidence type="ECO:0000313" key="10">
    <source>
        <dbReference type="EMBL" id="QDV31580.1"/>
    </source>
</evidence>
<evidence type="ECO:0000256" key="7">
    <source>
        <dbReference type="PROSITE-ProRule" id="PRU01091"/>
    </source>
</evidence>
<evidence type="ECO:0000259" key="8">
    <source>
        <dbReference type="PROSITE" id="PS50110"/>
    </source>
</evidence>
<dbReference type="GO" id="GO:0032993">
    <property type="term" value="C:protein-DNA complex"/>
    <property type="evidence" value="ECO:0007669"/>
    <property type="project" value="TreeGrafter"/>
</dbReference>
<dbReference type="KEGG" id="peh:Spb1_35250"/>
<evidence type="ECO:0000256" key="2">
    <source>
        <dbReference type="ARBA" id="ARBA00023012"/>
    </source>
</evidence>
<dbReference type="SUPFAM" id="SSF52172">
    <property type="entry name" value="CheY-like"/>
    <property type="match status" value="1"/>
</dbReference>
<dbReference type="OrthoDB" id="272875at2"/>
<dbReference type="GO" id="GO:0000156">
    <property type="term" value="F:phosphorelay response regulator activity"/>
    <property type="evidence" value="ECO:0007669"/>
    <property type="project" value="TreeGrafter"/>
</dbReference>
<dbReference type="GO" id="GO:0006355">
    <property type="term" value="P:regulation of DNA-templated transcription"/>
    <property type="evidence" value="ECO:0007669"/>
    <property type="project" value="InterPro"/>
</dbReference>
<dbReference type="SUPFAM" id="SSF46894">
    <property type="entry name" value="C-terminal effector domain of the bipartite response regulators"/>
    <property type="match status" value="1"/>
</dbReference>
<keyword evidence="11" id="KW-1185">Reference proteome</keyword>
<dbReference type="Gene3D" id="1.10.10.10">
    <property type="entry name" value="Winged helix-like DNA-binding domain superfamily/Winged helix DNA-binding domain"/>
    <property type="match status" value="1"/>
</dbReference>